<gene>
    <name evidence="1" type="ORF">KRQ00_003571</name>
</gene>
<evidence type="ECO:0000313" key="1">
    <source>
        <dbReference type="EMBL" id="HBH2621762.1"/>
    </source>
</evidence>
<protein>
    <submittedName>
        <fullName evidence="1">Uncharacterized protein</fullName>
    </submittedName>
</protein>
<dbReference type="EMBL" id="DAEQIJ010000026">
    <property type="protein sequence ID" value="HBH2621762.1"/>
    <property type="molecule type" value="Genomic_DNA"/>
</dbReference>
<evidence type="ECO:0000313" key="2">
    <source>
        <dbReference type="Proteomes" id="UP000879542"/>
    </source>
</evidence>
<dbReference type="AlphaFoldDB" id="A0A9P4DB00"/>
<comment type="caution">
    <text evidence="1">The sequence shown here is derived from an EMBL/GenBank/DDBJ whole genome shotgun (WGS) entry which is preliminary data.</text>
</comment>
<dbReference type="RefSeq" id="WP_021427385.1">
    <property type="nucleotide sequence ID" value="NZ_BIMY01000032.1"/>
</dbReference>
<reference evidence="1" key="1">
    <citation type="journal article" date="2018" name="Genome Biol.">
        <title>SKESA: strategic k-mer extension for scrupulous assemblies.</title>
        <authorList>
            <person name="Souvorov A."/>
            <person name="Agarwala R."/>
            <person name="Lipman D.J."/>
        </authorList>
    </citation>
    <scope>NUCLEOTIDE SEQUENCE</scope>
    <source>
        <strain evidence="1">Clostridioides</strain>
    </source>
</reference>
<organism evidence="1 2">
    <name type="scientific">Clostridioides difficile</name>
    <name type="common">Peptoclostridium difficile</name>
    <dbReference type="NCBI Taxonomy" id="1496"/>
    <lineage>
        <taxon>Bacteria</taxon>
        <taxon>Bacillati</taxon>
        <taxon>Bacillota</taxon>
        <taxon>Clostridia</taxon>
        <taxon>Peptostreptococcales</taxon>
        <taxon>Peptostreptococcaceae</taxon>
        <taxon>Clostridioides</taxon>
    </lineage>
</organism>
<reference evidence="1" key="2">
    <citation type="submission" date="2021-06" db="EMBL/GenBank/DDBJ databases">
        <authorList>
            <consortium name="NCBI Pathogen Detection Project"/>
        </authorList>
    </citation>
    <scope>NUCLEOTIDE SEQUENCE</scope>
    <source>
        <strain evidence="1">Clostridioides</strain>
    </source>
</reference>
<name>A0A9P4DB00_CLODI</name>
<proteinExistence type="predicted"/>
<sequence>MKVEILGTEYLVIEKLESEDVLLKERAGYCDHSVKEIVVEKINSEEGSLKDLSVYKNEVARHEIIHAFLSESGLKSCSSWATNEEMIDFFAIQFPKIVKVMDKIECLN</sequence>
<dbReference type="Proteomes" id="UP000879542">
    <property type="component" value="Unassembled WGS sequence"/>
</dbReference>
<accession>A0A9P4DB00</accession>